<sequence>MPWSQSRCPKLAKKRKGDQRDWWIPSSTPILLNLQSICVERWGGSHRQAASQSFERLFSEPLLLWPVGHVSNKAVSEKAGWLASGTLLYMWRALQFAGKMRRDREQKHFLVVRAESSDEPVCHTVSSCYGGQWRRS</sequence>
<protein>
    <submittedName>
        <fullName evidence="1">Uncharacterized protein</fullName>
    </submittedName>
</protein>
<organism evidence="1 2">
    <name type="scientific">Scomber scombrus</name>
    <name type="common">Atlantic mackerel</name>
    <name type="synonym">Scomber vernalis</name>
    <dbReference type="NCBI Taxonomy" id="13677"/>
    <lineage>
        <taxon>Eukaryota</taxon>
        <taxon>Metazoa</taxon>
        <taxon>Chordata</taxon>
        <taxon>Craniata</taxon>
        <taxon>Vertebrata</taxon>
        <taxon>Euteleostomi</taxon>
        <taxon>Actinopterygii</taxon>
        <taxon>Neopterygii</taxon>
        <taxon>Teleostei</taxon>
        <taxon>Neoteleostei</taxon>
        <taxon>Acanthomorphata</taxon>
        <taxon>Pelagiaria</taxon>
        <taxon>Scombriformes</taxon>
        <taxon>Scombridae</taxon>
        <taxon>Scomber</taxon>
    </lineage>
</organism>
<keyword evidence="2" id="KW-1185">Reference proteome</keyword>
<dbReference type="EMBL" id="CAWUFR010000009">
    <property type="protein sequence ID" value="CAK6952229.1"/>
    <property type="molecule type" value="Genomic_DNA"/>
</dbReference>
<reference evidence="1 2" key="1">
    <citation type="submission" date="2024-01" db="EMBL/GenBank/DDBJ databases">
        <authorList>
            <person name="Alioto T."/>
            <person name="Alioto T."/>
            <person name="Gomez Garrido J."/>
        </authorList>
    </citation>
    <scope>NUCLEOTIDE SEQUENCE [LARGE SCALE GENOMIC DNA]</scope>
</reference>
<evidence type="ECO:0000313" key="2">
    <source>
        <dbReference type="Proteomes" id="UP001314229"/>
    </source>
</evidence>
<gene>
    <name evidence="1" type="ORF">FSCOSCO3_A021228</name>
</gene>
<comment type="caution">
    <text evidence="1">The sequence shown here is derived from an EMBL/GenBank/DDBJ whole genome shotgun (WGS) entry which is preliminary data.</text>
</comment>
<proteinExistence type="predicted"/>
<evidence type="ECO:0000313" key="1">
    <source>
        <dbReference type="EMBL" id="CAK6952229.1"/>
    </source>
</evidence>
<dbReference type="AlphaFoldDB" id="A0AAV1MZX4"/>
<accession>A0AAV1MZX4</accession>
<name>A0AAV1MZX4_SCOSC</name>
<dbReference type="Proteomes" id="UP001314229">
    <property type="component" value="Unassembled WGS sequence"/>
</dbReference>